<dbReference type="EMBL" id="CM042044">
    <property type="protein sequence ID" value="KAI3688407.1"/>
    <property type="molecule type" value="Genomic_DNA"/>
</dbReference>
<evidence type="ECO:0000313" key="2">
    <source>
        <dbReference type="Proteomes" id="UP001056120"/>
    </source>
</evidence>
<reference evidence="1 2" key="2">
    <citation type="journal article" date="2022" name="Mol. Ecol. Resour.">
        <title>The genomes of chicory, endive, great burdock and yacon provide insights into Asteraceae paleo-polyploidization history and plant inulin production.</title>
        <authorList>
            <person name="Fan W."/>
            <person name="Wang S."/>
            <person name="Wang H."/>
            <person name="Wang A."/>
            <person name="Jiang F."/>
            <person name="Liu H."/>
            <person name="Zhao H."/>
            <person name="Xu D."/>
            <person name="Zhang Y."/>
        </authorList>
    </citation>
    <scope>NUCLEOTIDE SEQUENCE [LARGE SCALE GENOMIC DNA]</scope>
    <source>
        <strain evidence="2">cv. Yunnan</strain>
        <tissue evidence="1">Leaves</tissue>
    </source>
</reference>
<comment type="caution">
    <text evidence="1">The sequence shown here is derived from an EMBL/GenBank/DDBJ whole genome shotgun (WGS) entry which is preliminary data.</text>
</comment>
<proteinExistence type="predicted"/>
<keyword evidence="2" id="KW-1185">Reference proteome</keyword>
<name>A0ACB8YT07_9ASTR</name>
<dbReference type="Proteomes" id="UP001056120">
    <property type="component" value="Linkage Group LG27"/>
</dbReference>
<sequence length="180" mass="19786">MPAADHHGRASPLTSKIKTPPLPAAPFAQARSKRWTKIECANEVPSLGGAKTLALQKTVLRSRRLVKPISSKEVPNNLHFSKTLAHKEEQIAAVVGDEEAASFGENTQGRGRTTSLIRDPDTSKTPTSSTKSTTKSTRPNTEYKTQHQSPSHQLVKWRSFSWAQKSSNNYSLLKSTTLIL</sequence>
<gene>
    <name evidence="1" type="ORF">L1987_82119</name>
</gene>
<organism evidence="1 2">
    <name type="scientific">Smallanthus sonchifolius</name>
    <dbReference type="NCBI Taxonomy" id="185202"/>
    <lineage>
        <taxon>Eukaryota</taxon>
        <taxon>Viridiplantae</taxon>
        <taxon>Streptophyta</taxon>
        <taxon>Embryophyta</taxon>
        <taxon>Tracheophyta</taxon>
        <taxon>Spermatophyta</taxon>
        <taxon>Magnoliopsida</taxon>
        <taxon>eudicotyledons</taxon>
        <taxon>Gunneridae</taxon>
        <taxon>Pentapetalae</taxon>
        <taxon>asterids</taxon>
        <taxon>campanulids</taxon>
        <taxon>Asterales</taxon>
        <taxon>Asteraceae</taxon>
        <taxon>Asteroideae</taxon>
        <taxon>Heliantheae alliance</taxon>
        <taxon>Millerieae</taxon>
        <taxon>Smallanthus</taxon>
    </lineage>
</organism>
<accession>A0ACB8YT07</accession>
<evidence type="ECO:0000313" key="1">
    <source>
        <dbReference type="EMBL" id="KAI3688407.1"/>
    </source>
</evidence>
<reference evidence="2" key="1">
    <citation type="journal article" date="2022" name="Mol. Ecol. Resour.">
        <title>The genomes of chicory, endive, great burdock and yacon provide insights into Asteraceae palaeo-polyploidization history and plant inulin production.</title>
        <authorList>
            <person name="Fan W."/>
            <person name="Wang S."/>
            <person name="Wang H."/>
            <person name="Wang A."/>
            <person name="Jiang F."/>
            <person name="Liu H."/>
            <person name="Zhao H."/>
            <person name="Xu D."/>
            <person name="Zhang Y."/>
        </authorList>
    </citation>
    <scope>NUCLEOTIDE SEQUENCE [LARGE SCALE GENOMIC DNA]</scope>
    <source>
        <strain evidence="2">cv. Yunnan</strain>
    </source>
</reference>
<protein>
    <submittedName>
        <fullName evidence="1">Uncharacterized protein</fullName>
    </submittedName>
</protein>